<dbReference type="Pfam" id="PF05678">
    <property type="entry name" value="VQ"/>
    <property type="match status" value="1"/>
</dbReference>
<dbReference type="PANTHER" id="PTHR33179:SF11">
    <property type="entry name" value="OS03G0320600 PROTEIN"/>
    <property type="match status" value="1"/>
</dbReference>
<dbReference type="Proteomes" id="UP000636709">
    <property type="component" value="Unassembled WGS sequence"/>
</dbReference>
<evidence type="ECO:0000313" key="3">
    <source>
        <dbReference type="EMBL" id="KAF8683945.1"/>
    </source>
</evidence>
<reference evidence="3" key="1">
    <citation type="submission" date="2020-07" db="EMBL/GenBank/DDBJ databases">
        <title>Genome sequence and genetic diversity analysis of an under-domesticated orphan crop, white fonio (Digitaria exilis).</title>
        <authorList>
            <person name="Bennetzen J.L."/>
            <person name="Chen S."/>
            <person name="Ma X."/>
            <person name="Wang X."/>
            <person name="Yssel A.E.J."/>
            <person name="Chaluvadi S.R."/>
            <person name="Johnson M."/>
            <person name="Gangashetty P."/>
            <person name="Hamidou F."/>
            <person name="Sanogo M.D."/>
            <person name="Zwaenepoel A."/>
            <person name="Wallace J."/>
            <person name="Van De Peer Y."/>
            <person name="Van Deynze A."/>
        </authorList>
    </citation>
    <scope>NUCLEOTIDE SEQUENCE</scope>
    <source>
        <tissue evidence="3">Leaves</tissue>
    </source>
</reference>
<accession>A0A835EGL7</accession>
<dbReference type="EMBL" id="JACEFO010002102">
    <property type="protein sequence ID" value="KAF8683945.1"/>
    <property type="molecule type" value="Genomic_DNA"/>
</dbReference>
<protein>
    <recommendedName>
        <fullName evidence="2">VQ domain-containing protein</fullName>
    </recommendedName>
</protein>
<dbReference type="OrthoDB" id="780868at2759"/>
<name>A0A835EGL7_9POAL</name>
<feature type="region of interest" description="Disordered" evidence="1">
    <location>
        <begin position="148"/>
        <end position="181"/>
    </location>
</feature>
<dbReference type="GO" id="GO:0005516">
    <property type="term" value="F:calmodulin binding"/>
    <property type="evidence" value="ECO:0007669"/>
    <property type="project" value="TreeGrafter"/>
</dbReference>
<keyword evidence="4" id="KW-1185">Reference proteome</keyword>
<feature type="compositionally biased region" description="Pro residues" evidence="1">
    <location>
        <begin position="1"/>
        <end position="10"/>
    </location>
</feature>
<gene>
    <name evidence="3" type="ORF">HU200_044893</name>
</gene>
<dbReference type="InterPro" id="IPR008889">
    <property type="entry name" value="VQ"/>
</dbReference>
<dbReference type="PANTHER" id="PTHR33179">
    <property type="entry name" value="VQ MOTIF-CONTAINING PROTEIN"/>
    <property type="match status" value="1"/>
</dbReference>
<proteinExistence type="predicted"/>
<dbReference type="AlphaFoldDB" id="A0A835EGL7"/>
<evidence type="ECO:0000259" key="2">
    <source>
        <dbReference type="Pfam" id="PF05678"/>
    </source>
</evidence>
<feature type="domain" description="VQ" evidence="2">
    <location>
        <begin position="178"/>
        <end position="203"/>
    </location>
</feature>
<comment type="caution">
    <text evidence="3">The sequence shown here is derived from an EMBL/GenBank/DDBJ whole genome shotgun (WGS) entry which is preliminary data.</text>
</comment>
<dbReference type="GO" id="GO:0006970">
    <property type="term" value="P:response to osmotic stress"/>
    <property type="evidence" value="ECO:0007669"/>
    <property type="project" value="TreeGrafter"/>
</dbReference>
<organism evidence="3 4">
    <name type="scientific">Digitaria exilis</name>
    <dbReference type="NCBI Taxonomy" id="1010633"/>
    <lineage>
        <taxon>Eukaryota</taxon>
        <taxon>Viridiplantae</taxon>
        <taxon>Streptophyta</taxon>
        <taxon>Embryophyta</taxon>
        <taxon>Tracheophyta</taxon>
        <taxon>Spermatophyta</taxon>
        <taxon>Magnoliopsida</taxon>
        <taxon>Liliopsida</taxon>
        <taxon>Poales</taxon>
        <taxon>Poaceae</taxon>
        <taxon>PACMAD clade</taxon>
        <taxon>Panicoideae</taxon>
        <taxon>Panicodae</taxon>
        <taxon>Paniceae</taxon>
        <taxon>Anthephorinae</taxon>
        <taxon>Digitaria</taxon>
    </lineage>
</organism>
<evidence type="ECO:0000313" key="4">
    <source>
        <dbReference type="Proteomes" id="UP000636709"/>
    </source>
</evidence>
<dbReference type="GO" id="GO:0005634">
    <property type="term" value="C:nucleus"/>
    <property type="evidence" value="ECO:0007669"/>
    <property type="project" value="TreeGrafter"/>
</dbReference>
<dbReference type="InterPro" id="IPR039609">
    <property type="entry name" value="VQ_15/22"/>
</dbReference>
<feature type="region of interest" description="Disordered" evidence="1">
    <location>
        <begin position="1"/>
        <end position="45"/>
    </location>
</feature>
<feature type="region of interest" description="Disordered" evidence="1">
    <location>
        <begin position="53"/>
        <end position="72"/>
    </location>
</feature>
<sequence length="275" mass="28699">MSMCPIPTPSSPRLHLAPTALTLRRRPQAAAQTRPAPPPLYSSRVPLRLARTLESARSHSTESPPKVAGAPPPLATCALRSRPPPEPAMDAIACVGVVAPPQSAPLLSRSFADAAIARALHFSLSDAVPNPPPVHDFAGVHPPPPCVAAPSPSPSARCRLGPAGGHAGKRRRPRPSKRAPTTYISTDAATFRAMVQRVTGADDEAELLLHHQQDGLGLGLLLPQLGAGQFLQAGPAAHAAAYTTAQPAAAAAEQQPLFPTLDSWNVMYGKKNEVA</sequence>
<feature type="compositionally biased region" description="Basic residues" evidence="1">
    <location>
        <begin position="167"/>
        <end position="177"/>
    </location>
</feature>
<evidence type="ECO:0000256" key="1">
    <source>
        <dbReference type="SAM" id="MobiDB-lite"/>
    </source>
</evidence>